<evidence type="ECO:0000256" key="1">
    <source>
        <dbReference type="SAM" id="MobiDB-lite"/>
    </source>
</evidence>
<gene>
    <name evidence="2" type="ORF">PVAP13_5NG077600</name>
</gene>
<dbReference type="EMBL" id="CM029046">
    <property type="protein sequence ID" value="KAG2586791.1"/>
    <property type="molecule type" value="Genomic_DNA"/>
</dbReference>
<organism evidence="2 3">
    <name type="scientific">Panicum virgatum</name>
    <name type="common">Blackwell switchgrass</name>
    <dbReference type="NCBI Taxonomy" id="38727"/>
    <lineage>
        <taxon>Eukaryota</taxon>
        <taxon>Viridiplantae</taxon>
        <taxon>Streptophyta</taxon>
        <taxon>Embryophyta</taxon>
        <taxon>Tracheophyta</taxon>
        <taxon>Spermatophyta</taxon>
        <taxon>Magnoliopsida</taxon>
        <taxon>Liliopsida</taxon>
        <taxon>Poales</taxon>
        <taxon>Poaceae</taxon>
        <taxon>PACMAD clade</taxon>
        <taxon>Panicoideae</taxon>
        <taxon>Panicodae</taxon>
        <taxon>Paniceae</taxon>
        <taxon>Panicinae</taxon>
        <taxon>Panicum</taxon>
        <taxon>Panicum sect. Hiantes</taxon>
    </lineage>
</organism>
<feature type="region of interest" description="Disordered" evidence="1">
    <location>
        <begin position="1"/>
        <end position="55"/>
    </location>
</feature>
<proteinExistence type="predicted"/>
<accession>A0A8T0RKQ1</accession>
<protein>
    <submittedName>
        <fullName evidence="2">Uncharacterized protein</fullName>
    </submittedName>
</protein>
<keyword evidence="3" id="KW-1185">Reference proteome</keyword>
<reference evidence="2 3" key="1">
    <citation type="submission" date="2020-05" db="EMBL/GenBank/DDBJ databases">
        <title>WGS assembly of Panicum virgatum.</title>
        <authorList>
            <person name="Lovell J.T."/>
            <person name="Jenkins J."/>
            <person name="Shu S."/>
            <person name="Juenger T.E."/>
            <person name="Schmutz J."/>
        </authorList>
    </citation>
    <scope>NUCLEOTIDE SEQUENCE [LARGE SCALE GENOMIC DNA]</scope>
    <source>
        <strain evidence="3">cv. AP13</strain>
    </source>
</reference>
<dbReference type="Proteomes" id="UP000823388">
    <property type="component" value="Chromosome 5N"/>
</dbReference>
<dbReference type="AlphaFoldDB" id="A0A8T0RKQ1"/>
<name>A0A8T0RKQ1_PANVG</name>
<sequence length="169" mass="19440">MEAYSAGSRMNLKHDEEKPDAAGSKTEKKRKKVLTKLQDDEKEPPAAGSKKKKALLPDRIRRFEEILQVKEKPEAKTVKLELTGADIKFLEGYDPLPPFHSTYLDDSTDYRLRKIVEGAKARYQVKLESRKRALKQLKDEGFAELEVEVDDVQDNDFDEIEKFLDDAKV</sequence>
<evidence type="ECO:0000313" key="2">
    <source>
        <dbReference type="EMBL" id="KAG2586791.1"/>
    </source>
</evidence>
<comment type="caution">
    <text evidence="2">The sequence shown here is derived from an EMBL/GenBank/DDBJ whole genome shotgun (WGS) entry which is preliminary data.</text>
</comment>
<evidence type="ECO:0000313" key="3">
    <source>
        <dbReference type="Proteomes" id="UP000823388"/>
    </source>
</evidence>